<protein>
    <submittedName>
        <fullName evidence="2">Uncharacterized protein</fullName>
    </submittedName>
</protein>
<feature type="region of interest" description="Disordered" evidence="1">
    <location>
        <begin position="229"/>
        <end position="259"/>
    </location>
</feature>
<evidence type="ECO:0000256" key="1">
    <source>
        <dbReference type="SAM" id="MobiDB-lite"/>
    </source>
</evidence>
<dbReference type="AlphaFoldDB" id="A0A139AIW0"/>
<feature type="region of interest" description="Disordered" evidence="1">
    <location>
        <begin position="166"/>
        <end position="188"/>
    </location>
</feature>
<sequence>MIRRGIPAVLHYRNNRCPICNLHHYLQYPPNEFDSLDFSLAEHQLILDAMESPHSIAPNLRPVTAGNLGMHKENQSIAANSSLTGNIRHDSSGPGVSSGVRHTNSGIGGPSSSNGVANSFNQGSNSDSGGPLVSARGTMQGAAFTHPGSGDTSSVLQGDTRIKRNGSSDVLYRGSGLHVPESGVPNVGPRSIGQQQVAREMGTPAQRTPQRGIVERKGIAPELASSVQGFMPQPVPRQGSGNSLQGSHRDHTSDKMEVPANDCVPFAQTGTSRAVQSANGHTSAQRHPGIVAQRLDKSQVHLSELVQIETDHQFRNLWAEDHLRNVKQITTLVRI</sequence>
<organism evidence="2 3">
    <name type="scientific">Gonapodya prolifera (strain JEL478)</name>
    <name type="common">Monoblepharis prolifera</name>
    <dbReference type="NCBI Taxonomy" id="1344416"/>
    <lineage>
        <taxon>Eukaryota</taxon>
        <taxon>Fungi</taxon>
        <taxon>Fungi incertae sedis</taxon>
        <taxon>Chytridiomycota</taxon>
        <taxon>Chytridiomycota incertae sedis</taxon>
        <taxon>Monoblepharidomycetes</taxon>
        <taxon>Monoblepharidales</taxon>
        <taxon>Gonapodyaceae</taxon>
        <taxon>Gonapodya</taxon>
    </lineage>
</organism>
<proteinExistence type="predicted"/>
<evidence type="ECO:0000313" key="2">
    <source>
        <dbReference type="EMBL" id="KXS16742.1"/>
    </source>
</evidence>
<gene>
    <name evidence="2" type="ORF">M427DRAFT_283190</name>
</gene>
<keyword evidence="3" id="KW-1185">Reference proteome</keyword>
<feature type="compositionally biased region" description="Basic and acidic residues" evidence="1">
    <location>
        <begin position="247"/>
        <end position="257"/>
    </location>
</feature>
<dbReference type="Proteomes" id="UP000070544">
    <property type="component" value="Unassembled WGS sequence"/>
</dbReference>
<dbReference type="EMBL" id="KQ965750">
    <property type="protein sequence ID" value="KXS16742.1"/>
    <property type="molecule type" value="Genomic_DNA"/>
</dbReference>
<reference evidence="2 3" key="1">
    <citation type="journal article" date="2015" name="Genome Biol. Evol.">
        <title>Phylogenomic analyses indicate that early fungi evolved digesting cell walls of algal ancestors of land plants.</title>
        <authorList>
            <person name="Chang Y."/>
            <person name="Wang S."/>
            <person name="Sekimoto S."/>
            <person name="Aerts A.L."/>
            <person name="Choi C."/>
            <person name="Clum A."/>
            <person name="LaButti K.M."/>
            <person name="Lindquist E.A."/>
            <person name="Yee Ngan C."/>
            <person name="Ohm R.A."/>
            <person name="Salamov A.A."/>
            <person name="Grigoriev I.V."/>
            <person name="Spatafora J.W."/>
            <person name="Berbee M.L."/>
        </authorList>
    </citation>
    <scope>NUCLEOTIDE SEQUENCE [LARGE SCALE GENOMIC DNA]</scope>
    <source>
        <strain evidence="2 3">JEL478</strain>
    </source>
</reference>
<evidence type="ECO:0000313" key="3">
    <source>
        <dbReference type="Proteomes" id="UP000070544"/>
    </source>
</evidence>
<feature type="region of interest" description="Disordered" evidence="1">
    <location>
        <begin position="271"/>
        <end position="290"/>
    </location>
</feature>
<name>A0A139AIW0_GONPJ</name>
<feature type="region of interest" description="Disordered" evidence="1">
    <location>
        <begin position="84"/>
        <end position="136"/>
    </location>
</feature>
<feature type="compositionally biased region" description="Polar residues" evidence="1">
    <location>
        <begin position="116"/>
        <end position="128"/>
    </location>
</feature>
<feature type="compositionally biased region" description="Polar residues" evidence="1">
    <location>
        <begin position="271"/>
        <end position="285"/>
    </location>
</feature>
<accession>A0A139AIW0</accession>